<feature type="transmembrane region" description="Helical" evidence="7">
    <location>
        <begin position="43"/>
        <end position="65"/>
    </location>
</feature>
<keyword evidence="4 7" id="KW-0472">Membrane</keyword>
<feature type="compositionally biased region" description="Basic and acidic residues" evidence="6">
    <location>
        <begin position="288"/>
        <end position="299"/>
    </location>
</feature>
<evidence type="ECO:0000256" key="4">
    <source>
        <dbReference type="ARBA" id="ARBA00023136"/>
    </source>
</evidence>
<feature type="transmembrane region" description="Helical" evidence="7">
    <location>
        <begin position="213"/>
        <end position="231"/>
    </location>
</feature>
<evidence type="ECO:0000256" key="3">
    <source>
        <dbReference type="ARBA" id="ARBA00022989"/>
    </source>
</evidence>
<dbReference type="OrthoDB" id="3923077at2759"/>
<organism evidence="9 10">
    <name type="scientific">Clonostachys byssicola</name>
    <dbReference type="NCBI Taxonomy" id="160290"/>
    <lineage>
        <taxon>Eukaryota</taxon>
        <taxon>Fungi</taxon>
        <taxon>Dikarya</taxon>
        <taxon>Ascomycota</taxon>
        <taxon>Pezizomycotina</taxon>
        <taxon>Sordariomycetes</taxon>
        <taxon>Hypocreomycetidae</taxon>
        <taxon>Hypocreales</taxon>
        <taxon>Bionectriaceae</taxon>
        <taxon>Clonostachys</taxon>
    </lineage>
</organism>
<evidence type="ECO:0000313" key="10">
    <source>
        <dbReference type="Proteomes" id="UP000754883"/>
    </source>
</evidence>
<feature type="transmembrane region" description="Helical" evidence="7">
    <location>
        <begin position="183"/>
        <end position="201"/>
    </location>
</feature>
<dbReference type="InterPro" id="IPR049326">
    <property type="entry name" value="Rhodopsin_dom_fungi"/>
</dbReference>
<comment type="subcellular location">
    <subcellularLocation>
        <location evidence="1">Membrane</location>
        <topology evidence="1">Multi-pass membrane protein</topology>
    </subcellularLocation>
</comment>
<dbReference type="Pfam" id="PF20684">
    <property type="entry name" value="Fung_rhodopsin"/>
    <property type="match status" value="1"/>
</dbReference>
<evidence type="ECO:0000256" key="6">
    <source>
        <dbReference type="SAM" id="MobiDB-lite"/>
    </source>
</evidence>
<dbReference type="Proteomes" id="UP000754883">
    <property type="component" value="Unassembled WGS sequence"/>
</dbReference>
<evidence type="ECO:0000259" key="8">
    <source>
        <dbReference type="Pfam" id="PF20684"/>
    </source>
</evidence>
<feature type="transmembrane region" description="Helical" evidence="7">
    <location>
        <begin position="251"/>
        <end position="275"/>
    </location>
</feature>
<accession>A0A9N9Y053</accession>
<feature type="region of interest" description="Disordered" evidence="6">
    <location>
        <begin position="288"/>
        <end position="312"/>
    </location>
</feature>
<name>A0A9N9Y053_9HYPO</name>
<sequence>MAIKGDAVWSIAVMWVMTVIVLAFTMLRVYTRAFVVKSFGGDDWVYVFAFFCFLMYATFVTVAGVHGYGQDMVIVQEKPDEMKKAIIYLAVGQTFAMVGMTVAKWSLGLFLLRLVESAWHKTSIWMTLVLLAIASLLSTFVFWFQCSPPRAMWDRTLPGAKCEVPQLPFFYFLGGIRQKTNKHTATCAFADLFFALVPWWFMWNLQMNKREKLIILFSLSLGVIAAAFGFKRCTEIYKLVGQNFLKDVVSIIIWAAAEIAVTMVCIGIPICRPLYKDYLSRLSSRDTSKYKGLSGERRGGGGGKGGATASGGSVPLRTIGGSVSAKRADSGLAGGTTTTVSKVFYIGEGGSDEEILDPAYRHGKYSPPNPERAIRVTEEYEVTTSKV</sequence>
<gene>
    <name evidence="9" type="ORF">CBYS24578_00009620</name>
</gene>
<evidence type="ECO:0000256" key="2">
    <source>
        <dbReference type="ARBA" id="ARBA00022692"/>
    </source>
</evidence>
<evidence type="ECO:0000256" key="1">
    <source>
        <dbReference type="ARBA" id="ARBA00004141"/>
    </source>
</evidence>
<feature type="transmembrane region" description="Helical" evidence="7">
    <location>
        <begin position="12"/>
        <end position="31"/>
    </location>
</feature>
<dbReference type="PANTHER" id="PTHR33048">
    <property type="entry name" value="PTH11-LIKE INTEGRAL MEMBRANE PROTEIN (AFU_ORTHOLOGUE AFUA_5G11245)"/>
    <property type="match status" value="1"/>
</dbReference>
<evidence type="ECO:0000256" key="7">
    <source>
        <dbReference type="SAM" id="Phobius"/>
    </source>
</evidence>
<keyword evidence="3 7" id="KW-1133">Transmembrane helix</keyword>
<feature type="compositionally biased region" description="Gly residues" evidence="6">
    <location>
        <begin position="300"/>
        <end position="309"/>
    </location>
</feature>
<evidence type="ECO:0000256" key="5">
    <source>
        <dbReference type="ARBA" id="ARBA00038359"/>
    </source>
</evidence>
<dbReference type="PANTHER" id="PTHR33048:SF93">
    <property type="entry name" value="INTEGRAL MEMBRANE PROTEIN"/>
    <property type="match status" value="1"/>
</dbReference>
<dbReference type="GO" id="GO:0016020">
    <property type="term" value="C:membrane"/>
    <property type="evidence" value="ECO:0007669"/>
    <property type="project" value="UniProtKB-SubCell"/>
</dbReference>
<evidence type="ECO:0000313" key="9">
    <source>
        <dbReference type="EMBL" id="CAG9982051.1"/>
    </source>
</evidence>
<feature type="domain" description="Rhodopsin" evidence="8">
    <location>
        <begin position="27"/>
        <end position="276"/>
    </location>
</feature>
<proteinExistence type="inferred from homology"/>
<dbReference type="EMBL" id="CABFNO020001328">
    <property type="protein sequence ID" value="CAG9982051.1"/>
    <property type="molecule type" value="Genomic_DNA"/>
</dbReference>
<dbReference type="AlphaFoldDB" id="A0A9N9Y053"/>
<comment type="similarity">
    <text evidence="5">Belongs to the SAT4 family.</text>
</comment>
<keyword evidence="10" id="KW-1185">Reference proteome</keyword>
<reference evidence="9 10" key="2">
    <citation type="submission" date="2021-10" db="EMBL/GenBank/DDBJ databases">
        <authorList>
            <person name="Piombo E."/>
        </authorList>
    </citation>
    <scope>NUCLEOTIDE SEQUENCE [LARGE SCALE GENOMIC DNA]</scope>
</reference>
<dbReference type="InterPro" id="IPR052337">
    <property type="entry name" value="SAT4-like"/>
</dbReference>
<comment type="caution">
    <text evidence="9">The sequence shown here is derived from an EMBL/GenBank/DDBJ whole genome shotgun (WGS) entry which is preliminary data.</text>
</comment>
<protein>
    <recommendedName>
        <fullName evidence="8">Rhodopsin domain-containing protein</fullName>
    </recommendedName>
</protein>
<keyword evidence="2 7" id="KW-0812">Transmembrane</keyword>
<feature type="transmembrane region" description="Helical" evidence="7">
    <location>
        <begin position="85"/>
        <end position="112"/>
    </location>
</feature>
<feature type="transmembrane region" description="Helical" evidence="7">
    <location>
        <begin position="124"/>
        <end position="144"/>
    </location>
</feature>
<reference evidence="10" key="1">
    <citation type="submission" date="2019-06" db="EMBL/GenBank/DDBJ databases">
        <authorList>
            <person name="Broberg M."/>
        </authorList>
    </citation>
    <scope>NUCLEOTIDE SEQUENCE [LARGE SCALE GENOMIC DNA]</scope>
</reference>